<protein>
    <recommendedName>
        <fullName evidence="3">Secreted protein</fullName>
    </recommendedName>
</protein>
<evidence type="ECO:0000313" key="2">
    <source>
        <dbReference type="EMBL" id="JAH45891.1"/>
    </source>
</evidence>
<name>A0A0E9SX74_ANGAN</name>
<keyword evidence="1" id="KW-0732">Signal</keyword>
<evidence type="ECO:0008006" key="3">
    <source>
        <dbReference type="Google" id="ProtNLM"/>
    </source>
</evidence>
<reference evidence="2" key="1">
    <citation type="submission" date="2014-11" db="EMBL/GenBank/DDBJ databases">
        <authorList>
            <person name="Amaro Gonzalez C."/>
        </authorList>
    </citation>
    <scope>NUCLEOTIDE SEQUENCE</scope>
</reference>
<dbReference type="EMBL" id="GBXM01062686">
    <property type="protein sequence ID" value="JAH45891.1"/>
    <property type="molecule type" value="Transcribed_RNA"/>
</dbReference>
<sequence>MVWCGIICYCVICIPRGWHGVAVSSTVASQLEDTETDPGQGPFCFSKYSSFFSLSKDMQVKGILFRIFNIEIFIKITML</sequence>
<accession>A0A0E9SX74</accession>
<dbReference type="AlphaFoldDB" id="A0A0E9SX74"/>
<proteinExistence type="predicted"/>
<feature type="signal peptide" evidence="1">
    <location>
        <begin position="1"/>
        <end position="20"/>
    </location>
</feature>
<feature type="chain" id="PRO_5002433109" description="Secreted protein" evidence="1">
    <location>
        <begin position="21"/>
        <end position="79"/>
    </location>
</feature>
<organism evidence="2">
    <name type="scientific">Anguilla anguilla</name>
    <name type="common">European freshwater eel</name>
    <name type="synonym">Muraena anguilla</name>
    <dbReference type="NCBI Taxonomy" id="7936"/>
    <lineage>
        <taxon>Eukaryota</taxon>
        <taxon>Metazoa</taxon>
        <taxon>Chordata</taxon>
        <taxon>Craniata</taxon>
        <taxon>Vertebrata</taxon>
        <taxon>Euteleostomi</taxon>
        <taxon>Actinopterygii</taxon>
        <taxon>Neopterygii</taxon>
        <taxon>Teleostei</taxon>
        <taxon>Anguilliformes</taxon>
        <taxon>Anguillidae</taxon>
        <taxon>Anguilla</taxon>
    </lineage>
</organism>
<evidence type="ECO:0000256" key="1">
    <source>
        <dbReference type="SAM" id="SignalP"/>
    </source>
</evidence>
<reference evidence="2" key="2">
    <citation type="journal article" date="2015" name="Fish Shellfish Immunol.">
        <title>Early steps in the European eel (Anguilla anguilla)-Vibrio vulnificus interaction in the gills: Role of the RtxA13 toxin.</title>
        <authorList>
            <person name="Callol A."/>
            <person name="Pajuelo D."/>
            <person name="Ebbesson L."/>
            <person name="Teles M."/>
            <person name="MacKenzie S."/>
            <person name="Amaro C."/>
        </authorList>
    </citation>
    <scope>NUCLEOTIDE SEQUENCE</scope>
</reference>